<evidence type="ECO:0000256" key="2">
    <source>
        <dbReference type="ARBA" id="ARBA00022448"/>
    </source>
</evidence>
<dbReference type="InterPro" id="IPR000914">
    <property type="entry name" value="SBP_5_dom"/>
</dbReference>
<comment type="caution">
    <text evidence="5">The sequence shown here is derived from an EMBL/GenBank/DDBJ whole genome shotgun (WGS) entry which is preliminary data.</text>
</comment>
<proteinExistence type="inferred from homology"/>
<evidence type="ECO:0000256" key="1">
    <source>
        <dbReference type="ARBA" id="ARBA00005695"/>
    </source>
</evidence>
<accession>A0ABX1SFJ4</accession>
<dbReference type="Pfam" id="PF00496">
    <property type="entry name" value="SBP_bac_5"/>
    <property type="match status" value="1"/>
</dbReference>
<sequence length="427" mass="45509">MSVVPRLAESWESDATGTRWRIRLRAARWHDGTPLTAEDVLYSYRRIVAQKLIAAPLFAGLDPAHSGALGERELELVLAAPNFEFPTAWGAPATEIVRAGTTGFAAPVGTGPFRFASFTPGGPAVFARFDGHWNGAPQLDELEFVPITEESARLGALLSGQVHYAHDLSAVSARQVEGSDRTRLLVAPRSGMQAVALKRDRPPFDDPRLVRAVLAGVDREALVRVALNGRGEVGNDLFGKGLQHYAAAIPQRTRDVDAARALVREAGAQGLRFELDTSAADPAFDPATALLAEQLAEVGLTVVPRVGPAETHFADVLAGGVAGHVRSGALPLTTYLSTRVVGGRSGNYTRYRSRYADDLFAAALRSPDPAGRAARLVELQELTRDVSGTLVWGFSDRLVGVAATVSGIVSAVPNAVGWARFDTAVLR</sequence>
<keyword evidence="6" id="KW-1185">Reference proteome</keyword>
<organism evidence="5 6">
    <name type="scientific">Pseudonocardia acidicola</name>
    <dbReference type="NCBI Taxonomy" id="2724939"/>
    <lineage>
        <taxon>Bacteria</taxon>
        <taxon>Bacillati</taxon>
        <taxon>Actinomycetota</taxon>
        <taxon>Actinomycetes</taxon>
        <taxon>Pseudonocardiales</taxon>
        <taxon>Pseudonocardiaceae</taxon>
        <taxon>Pseudonocardia</taxon>
    </lineage>
</organism>
<comment type="similarity">
    <text evidence="1">Belongs to the bacterial solute-binding protein 5 family.</text>
</comment>
<dbReference type="SUPFAM" id="SSF53850">
    <property type="entry name" value="Periplasmic binding protein-like II"/>
    <property type="match status" value="1"/>
</dbReference>
<dbReference type="InterPro" id="IPR039424">
    <property type="entry name" value="SBP_5"/>
</dbReference>
<keyword evidence="2" id="KW-0813">Transport</keyword>
<keyword evidence="3" id="KW-0732">Signal</keyword>
<dbReference type="Gene3D" id="3.10.105.10">
    <property type="entry name" value="Dipeptide-binding Protein, Domain 3"/>
    <property type="match status" value="1"/>
</dbReference>
<feature type="domain" description="Solute-binding protein family 5" evidence="4">
    <location>
        <begin position="3"/>
        <end position="311"/>
    </location>
</feature>
<dbReference type="InterPro" id="IPR030678">
    <property type="entry name" value="Peptide/Ni-bd"/>
</dbReference>
<evidence type="ECO:0000256" key="3">
    <source>
        <dbReference type="ARBA" id="ARBA00022729"/>
    </source>
</evidence>
<evidence type="ECO:0000259" key="4">
    <source>
        <dbReference type="Pfam" id="PF00496"/>
    </source>
</evidence>
<dbReference type="Gene3D" id="3.40.190.10">
    <property type="entry name" value="Periplasmic binding protein-like II"/>
    <property type="match status" value="1"/>
</dbReference>
<dbReference type="PIRSF" id="PIRSF002741">
    <property type="entry name" value="MppA"/>
    <property type="match status" value="1"/>
</dbReference>
<dbReference type="EMBL" id="JAAXLA010000032">
    <property type="protein sequence ID" value="NMH99151.1"/>
    <property type="molecule type" value="Genomic_DNA"/>
</dbReference>
<dbReference type="PANTHER" id="PTHR30290">
    <property type="entry name" value="PERIPLASMIC BINDING COMPONENT OF ABC TRANSPORTER"/>
    <property type="match status" value="1"/>
</dbReference>
<evidence type="ECO:0000313" key="5">
    <source>
        <dbReference type="EMBL" id="NMH99151.1"/>
    </source>
</evidence>
<protein>
    <submittedName>
        <fullName evidence="5">ABC transporter substrate-binding protein</fullName>
    </submittedName>
</protein>
<gene>
    <name evidence="5" type="ORF">HF526_17805</name>
</gene>
<reference evidence="5 6" key="1">
    <citation type="submission" date="2020-04" db="EMBL/GenBank/DDBJ databases">
        <authorList>
            <person name="Klaysubun C."/>
            <person name="Duangmal K."/>
            <person name="Lipun K."/>
        </authorList>
    </citation>
    <scope>NUCLEOTIDE SEQUENCE [LARGE SCALE GENOMIC DNA]</scope>
    <source>
        <strain evidence="5 6">K10HN5</strain>
    </source>
</reference>
<name>A0ABX1SFJ4_9PSEU</name>
<dbReference type="Proteomes" id="UP000820669">
    <property type="component" value="Unassembled WGS sequence"/>
</dbReference>
<dbReference type="PANTHER" id="PTHR30290:SF9">
    <property type="entry name" value="OLIGOPEPTIDE-BINDING PROTEIN APPA"/>
    <property type="match status" value="1"/>
</dbReference>
<evidence type="ECO:0000313" key="6">
    <source>
        <dbReference type="Proteomes" id="UP000820669"/>
    </source>
</evidence>